<dbReference type="EMBL" id="WKJK01000001">
    <property type="protein sequence ID" value="MRW88841.1"/>
    <property type="molecule type" value="Genomic_DNA"/>
</dbReference>
<dbReference type="RefSeq" id="WP_154372736.1">
    <property type="nucleotide sequence ID" value="NZ_WKJK01000001.1"/>
</dbReference>
<dbReference type="SUPFAM" id="SSF46785">
    <property type="entry name" value="Winged helix' DNA-binding domain"/>
    <property type="match status" value="1"/>
</dbReference>
<dbReference type="InterPro" id="IPR036390">
    <property type="entry name" value="WH_DNA-bd_sf"/>
</dbReference>
<organism evidence="1 2">
    <name type="scientific">Duganella guangzhouensis</name>
    <dbReference type="NCBI Taxonomy" id="2666084"/>
    <lineage>
        <taxon>Bacteria</taxon>
        <taxon>Pseudomonadati</taxon>
        <taxon>Pseudomonadota</taxon>
        <taxon>Betaproteobacteria</taxon>
        <taxon>Burkholderiales</taxon>
        <taxon>Oxalobacteraceae</taxon>
        <taxon>Telluria group</taxon>
        <taxon>Duganella</taxon>
    </lineage>
</organism>
<sequence>MTTQVKNALKPTDDQIVAAMHTGGLMTYVVANRLRWTFPGLDTAFVLRRLKVMEKAGRVRRVASSYGRQICWTLVEVQS</sequence>
<reference evidence="1 2" key="1">
    <citation type="submission" date="2019-11" db="EMBL/GenBank/DDBJ databases">
        <title>Novel species isolated from a subtropical stream in China.</title>
        <authorList>
            <person name="Lu H."/>
        </authorList>
    </citation>
    <scope>NUCLEOTIDE SEQUENCE [LARGE SCALE GENOMIC DNA]</scope>
    <source>
        <strain evidence="1 2">FT80W</strain>
    </source>
</reference>
<accession>A0A6I2KTC0</accession>
<name>A0A6I2KTC0_9BURK</name>
<keyword evidence="2" id="KW-1185">Reference proteome</keyword>
<dbReference type="AlphaFoldDB" id="A0A6I2KTC0"/>
<protein>
    <submittedName>
        <fullName evidence="1">Uncharacterized protein</fullName>
    </submittedName>
</protein>
<dbReference type="Proteomes" id="UP000433309">
    <property type="component" value="Unassembled WGS sequence"/>
</dbReference>
<evidence type="ECO:0000313" key="1">
    <source>
        <dbReference type="EMBL" id="MRW88841.1"/>
    </source>
</evidence>
<evidence type="ECO:0000313" key="2">
    <source>
        <dbReference type="Proteomes" id="UP000433309"/>
    </source>
</evidence>
<gene>
    <name evidence="1" type="ORF">GJ699_02460</name>
</gene>
<proteinExistence type="predicted"/>
<comment type="caution">
    <text evidence="1">The sequence shown here is derived from an EMBL/GenBank/DDBJ whole genome shotgun (WGS) entry which is preliminary data.</text>
</comment>